<dbReference type="EMBL" id="MN738933">
    <property type="protein sequence ID" value="QHT32230.1"/>
    <property type="molecule type" value="Genomic_DNA"/>
</dbReference>
<evidence type="ECO:0000256" key="3">
    <source>
        <dbReference type="SAM" id="MobiDB-lite"/>
    </source>
</evidence>
<dbReference type="InterPro" id="IPR013766">
    <property type="entry name" value="Thioredoxin_domain"/>
</dbReference>
<dbReference type="GO" id="GO:0005783">
    <property type="term" value="C:endoplasmic reticulum"/>
    <property type="evidence" value="ECO:0007669"/>
    <property type="project" value="TreeGrafter"/>
</dbReference>
<dbReference type="PANTHER" id="PTHR45672">
    <property type="entry name" value="PROTEIN DISULFIDE-ISOMERASE C17H9.14C-RELATED"/>
    <property type="match status" value="1"/>
</dbReference>
<dbReference type="GO" id="GO:0006457">
    <property type="term" value="P:protein folding"/>
    <property type="evidence" value="ECO:0007669"/>
    <property type="project" value="TreeGrafter"/>
</dbReference>
<evidence type="ECO:0000256" key="2">
    <source>
        <dbReference type="ARBA" id="ARBA00022729"/>
    </source>
</evidence>
<evidence type="ECO:0000313" key="5">
    <source>
        <dbReference type="EMBL" id="QHT32230.1"/>
    </source>
</evidence>
<protein>
    <recommendedName>
        <fullName evidence="4">Thioredoxin domain-containing protein</fullName>
    </recommendedName>
</protein>
<keyword evidence="2" id="KW-0732">Signal</keyword>
<feature type="domain" description="Thioredoxin" evidence="4">
    <location>
        <begin position="31"/>
        <end position="129"/>
    </location>
</feature>
<dbReference type="Pfam" id="PF00085">
    <property type="entry name" value="Thioredoxin"/>
    <property type="match status" value="1"/>
</dbReference>
<evidence type="ECO:0000256" key="1">
    <source>
        <dbReference type="ARBA" id="ARBA00006347"/>
    </source>
</evidence>
<dbReference type="InterPro" id="IPR036249">
    <property type="entry name" value="Thioredoxin-like_sf"/>
</dbReference>
<dbReference type="SUPFAM" id="SSF52833">
    <property type="entry name" value="Thioredoxin-like"/>
    <property type="match status" value="1"/>
</dbReference>
<dbReference type="PANTHER" id="PTHR45672:SF3">
    <property type="entry name" value="THIOREDOXIN DOMAIN-CONTAINING PROTEIN 5"/>
    <property type="match status" value="1"/>
</dbReference>
<reference evidence="5" key="1">
    <citation type="journal article" date="2020" name="Nature">
        <title>Giant virus diversity and host interactions through global metagenomics.</title>
        <authorList>
            <person name="Schulz F."/>
            <person name="Roux S."/>
            <person name="Paez-Espino D."/>
            <person name="Jungbluth S."/>
            <person name="Walsh D.A."/>
            <person name="Denef V.J."/>
            <person name="McMahon K.D."/>
            <person name="Konstantinidis K.T."/>
            <person name="Eloe-Fadrosh E.A."/>
            <person name="Kyrpides N.C."/>
            <person name="Woyke T."/>
        </authorList>
    </citation>
    <scope>NUCLEOTIDE SEQUENCE</scope>
    <source>
        <strain evidence="5">GVMAG-M-3300009159-65</strain>
    </source>
</reference>
<dbReference type="GO" id="GO:0003756">
    <property type="term" value="F:protein disulfide isomerase activity"/>
    <property type="evidence" value="ECO:0007669"/>
    <property type="project" value="TreeGrafter"/>
</dbReference>
<sequence length="195" mass="22851">MTKKTGKTRKTGNKKKVKFNSRVTVHKIEPSNSSDFEEHIKGMNGTILYHHPQCIHCVMLRPKWNQMIQKLKQQNVNCRIMEINADALNKIHGPLGKVDGFPKIINVTNGIEKDVFNDTREVENMLQFVLKNLKGEHNLPYDYNLNEKNRIVKLKTKQNIQNMRNKLNNTYRLKHKIHKGKTGKNKKNKKNRKTK</sequence>
<name>A0A6C0EVG8_9ZZZZ</name>
<evidence type="ECO:0000259" key="4">
    <source>
        <dbReference type="Pfam" id="PF00085"/>
    </source>
</evidence>
<dbReference type="AlphaFoldDB" id="A0A6C0EVG8"/>
<dbReference type="InterPro" id="IPR051063">
    <property type="entry name" value="PDI"/>
</dbReference>
<proteinExistence type="inferred from homology"/>
<dbReference type="Gene3D" id="3.40.30.10">
    <property type="entry name" value="Glutaredoxin"/>
    <property type="match status" value="1"/>
</dbReference>
<accession>A0A6C0EVG8</accession>
<organism evidence="5">
    <name type="scientific">viral metagenome</name>
    <dbReference type="NCBI Taxonomy" id="1070528"/>
    <lineage>
        <taxon>unclassified sequences</taxon>
        <taxon>metagenomes</taxon>
        <taxon>organismal metagenomes</taxon>
    </lineage>
</organism>
<feature type="region of interest" description="Disordered" evidence="3">
    <location>
        <begin position="174"/>
        <end position="195"/>
    </location>
</feature>
<dbReference type="CDD" id="cd02961">
    <property type="entry name" value="PDI_a_family"/>
    <property type="match status" value="1"/>
</dbReference>
<comment type="similarity">
    <text evidence="1">Belongs to the protein disulfide isomerase family.</text>
</comment>